<proteinExistence type="predicted"/>
<feature type="non-terminal residue" evidence="2">
    <location>
        <position position="81"/>
    </location>
</feature>
<evidence type="ECO:0000313" key="2">
    <source>
        <dbReference type="EMBL" id="CAK0829770.1"/>
    </source>
</evidence>
<evidence type="ECO:0000256" key="1">
    <source>
        <dbReference type="SAM" id="MobiDB-lite"/>
    </source>
</evidence>
<evidence type="ECO:0000313" key="3">
    <source>
        <dbReference type="Proteomes" id="UP001189429"/>
    </source>
</evidence>
<dbReference type="EMBL" id="CAUYUJ010010591">
    <property type="protein sequence ID" value="CAK0829770.1"/>
    <property type="molecule type" value="Genomic_DNA"/>
</dbReference>
<dbReference type="Proteomes" id="UP001189429">
    <property type="component" value="Unassembled WGS sequence"/>
</dbReference>
<sequence length="81" mass="9082">MKLLKDVKKKLGAAVTAKARAKRGCRTIWDYDTIDQMHSEAWWGEAHDNAEGPCMEDMGADEPEFVRGSSSKIRKTTTVEP</sequence>
<feature type="region of interest" description="Disordered" evidence="1">
    <location>
        <begin position="48"/>
        <end position="81"/>
    </location>
</feature>
<name>A0ABN9SEL8_9DINO</name>
<comment type="caution">
    <text evidence="2">The sequence shown here is derived from an EMBL/GenBank/DDBJ whole genome shotgun (WGS) entry which is preliminary data.</text>
</comment>
<feature type="compositionally biased region" description="Polar residues" evidence="1">
    <location>
        <begin position="68"/>
        <end position="81"/>
    </location>
</feature>
<reference evidence="2" key="1">
    <citation type="submission" date="2023-10" db="EMBL/GenBank/DDBJ databases">
        <authorList>
            <person name="Chen Y."/>
            <person name="Shah S."/>
            <person name="Dougan E. K."/>
            <person name="Thang M."/>
            <person name="Chan C."/>
        </authorList>
    </citation>
    <scope>NUCLEOTIDE SEQUENCE [LARGE SCALE GENOMIC DNA]</scope>
</reference>
<keyword evidence="3" id="KW-1185">Reference proteome</keyword>
<accession>A0ABN9SEL8</accession>
<protein>
    <submittedName>
        <fullName evidence="2">Uncharacterized protein</fullName>
    </submittedName>
</protein>
<gene>
    <name evidence="2" type="ORF">PCOR1329_LOCUS28602</name>
</gene>
<organism evidence="2 3">
    <name type="scientific">Prorocentrum cordatum</name>
    <dbReference type="NCBI Taxonomy" id="2364126"/>
    <lineage>
        <taxon>Eukaryota</taxon>
        <taxon>Sar</taxon>
        <taxon>Alveolata</taxon>
        <taxon>Dinophyceae</taxon>
        <taxon>Prorocentrales</taxon>
        <taxon>Prorocentraceae</taxon>
        <taxon>Prorocentrum</taxon>
    </lineage>
</organism>